<sequence>MTIPVPALPAVSAATLTTLDLLVTGAEVVTPGQLLRANLGVLDGRVAFLGRELPAARTVLDASGLSVLPGGVDLHVHFSEPGRTHWEGWACGSRAAASGGVTTVVDMPLNAIPATTDSAAFALKRQAGESQSLVDFALWGGLVENNLADLDGLWTAGAVGFKAFMLDTHDPTFPHAPDGLLLDGMRSIARLGGTLAVHAEHTALIEYRQRRLQAAGRQDPQAWLEAHDPLQEREAIRRALLYAAETGCALHVVHVSIPEGVADIVAARQAGQRVTLEVCAHHLLLSDQDFVRQGMEAKCAPPLRDRARIEALWEWVASGEVDALTSDHSPCPAPDKGGTDVWSAWGGITGVQSLLPAVLSEGLRRGLPLPLLCRLLSETPARLAGLEGRKGTLQLGADADFVLLRQNAPWTLEQRHLHSRWPHSAWVGHEFGVQLQAVYLRGQQVAVQQEPGQMQVSAQPSGRWLRRSGVLLPAVPERRP</sequence>
<reference evidence="7" key="2">
    <citation type="submission" date="2020-09" db="EMBL/GenBank/DDBJ databases">
        <authorList>
            <person name="Sun Q."/>
            <person name="Ohkuma M."/>
        </authorList>
    </citation>
    <scope>NUCLEOTIDE SEQUENCE</scope>
    <source>
        <strain evidence="7">JCM 31311</strain>
    </source>
</reference>
<dbReference type="GO" id="GO:0008270">
    <property type="term" value="F:zinc ion binding"/>
    <property type="evidence" value="ECO:0007669"/>
    <property type="project" value="InterPro"/>
</dbReference>
<dbReference type="EMBL" id="BMQL01000016">
    <property type="protein sequence ID" value="GGR14255.1"/>
    <property type="molecule type" value="Genomic_DNA"/>
</dbReference>
<keyword evidence="5" id="KW-0862">Zinc</keyword>
<evidence type="ECO:0000256" key="2">
    <source>
        <dbReference type="ARBA" id="ARBA00011881"/>
    </source>
</evidence>
<keyword evidence="4" id="KW-0378">Hydrolase</keyword>
<dbReference type="InterPro" id="IPR006680">
    <property type="entry name" value="Amidohydro-rel"/>
</dbReference>
<dbReference type="SUPFAM" id="SSF51338">
    <property type="entry name" value="Composite domain of metallo-dependent hydrolases"/>
    <property type="match status" value="1"/>
</dbReference>
<evidence type="ECO:0000256" key="5">
    <source>
        <dbReference type="ARBA" id="ARBA00022833"/>
    </source>
</evidence>
<dbReference type="NCBIfam" id="TIGR03178">
    <property type="entry name" value="allantoinase"/>
    <property type="match status" value="1"/>
</dbReference>
<evidence type="ECO:0000313" key="7">
    <source>
        <dbReference type="EMBL" id="GGR14255.1"/>
    </source>
</evidence>
<keyword evidence="8" id="KW-1185">Reference proteome</keyword>
<dbReference type="Gene3D" id="3.20.20.140">
    <property type="entry name" value="Metal-dependent hydrolases"/>
    <property type="match status" value="1"/>
</dbReference>
<dbReference type="GO" id="GO:0004038">
    <property type="term" value="F:allantoinase activity"/>
    <property type="evidence" value="ECO:0007669"/>
    <property type="project" value="InterPro"/>
</dbReference>
<dbReference type="Proteomes" id="UP000603865">
    <property type="component" value="Unassembled WGS sequence"/>
</dbReference>
<dbReference type="AlphaFoldDB" id="A0A918CBJ0"/>
<comment type="caution">
    <text evidence="7">The sequence shown here is derived from an EMBL/GenBank/DDBJ whole genome shotgun (WGS) entry which is preliminary data.</text>
</comment>
<dbReference type="RefSeq" id="WP_189091216.1">
    <property type="nucleotide sequence ID" value="NZ_BMQL01000016.1"/>
</dbReference>
<dbReference type="InterPro" id="IPR050138">
    <property type="entry name" value="DHOase/Allantoinase_Hydrolase"/>
</dbReference>
<comment type="subunit">
    <text evidence="2">Homotetramer.</text>
</comment>
<dbReference type="SUPFAM" id="SSF51556">
    <property type="entry name" value="Metallo-dependent hydrolases"/>
    <property type="match status" value="1"/>
</dbReference>
<reference evidence="7" key="1">
    <citation type="journal article" date="2014" name="Int. J. Syst. Evol. Microbiol.">
        <title>Complete genome sequence of Corynebacterium casei LMG S-19264T (=DSM 44701T), isolated from a smear-ripened cheese.</title>
        <authorList>
            <consortium name="US DOE Joint Genome Institute (JGI-PGF)"/>
            <person name="Walter F."/>
            <person name="Albersmeier A."/>
            <person name="Kalinowski J."/>
            <person name="Ruckert C."/>
        </authorList>
    </citation>
    <scope>NUCLEOTIDE SEQUENCE</scope>
    <source>
        <strain evidence="7">JCM 31311</strain>
    </source>
</reference>
<dbReference type="PANTHER" id="PTHR43668">
    <property type="entry name" value="ALLANTOINASE"/>
    <property type="match status" value="1"/>
</dbReference>
<evidence type="ECO:0000259" key="6">
    <source>
        <dbReference type="Pfam" id="PF01979"/>
    </source>
</evidence>
<comment type="cofactor">
    <cofactor evidence="1">
        <name>Zn(2+)</name>
        <dbReference type="ChEBI" id="CHEBI:29105"/>
    </cofactor>
</comment>
<dbReference type="GO" id="GO:0006145">
    <property type="term" value="P:purine nucleobase catabolic process"/>
    <property type="evidence" value="ECO:0007669"/>
    <property type="project" value="TreeGrafter"/>
</dbReference>
<protein>
    <submittedName>
        <fullName evidence="7">Allantoinase</fullName>
    </submittedName>
</protein>
<feature type="domain" description="Amidohydrolase-related" evidence="6">
    <location>
        <begin position="67"/>
        <end position="445"/>
    </location>
</feature>
<dbReference type="GO" id="GO:0050897">
    <property type="term" value="F:cobalt ion binding"/>
    <property type="evidence" value="ECO:0007669"/>
    <property type="project" value="InterPro"/>
</dbReference>
<dbReference type="GO" id="GO:0005737">
    <property type="term" value="C:cytoplasm"/>
    <property type="evidence" value="ECO:0007669"/>
    <property type="project" value="TreeGrafter"/>
</dbReference>
<dbReference type="GO" id="GO:0000256">
    <property type="term" value="P:allantoin catabolic process"/>
    <property type="evidence" value="ECO:0007669"/>
    <property type="project" value="InterPro"/>
</dbReference>
<dbReference type="Pfam" id="PF01979">
    <property type="entry name" value="Amidohydro_1"/>
    <property type="match status" value="1"/>
</dbReference>
<proteinExistence type="predicted"/>
<accession>A0A918CBJ0</accession>
<dbReference type="InterPro" id="IPR032466">
    <property type="entry name" value="Metal_Hydrolase"/>
</dbReference>
<dbReference type="Gene3D" id="2.30.40.10">
    <property type="entry name" value="Urease, subunit C, domain 1"/>
    <property type="match status" value="1"/>
</dbReference>
<gene>
    <name evidence="7" type="primary">allB</name>
    <name evidence="7" type="ORF">GCM10008957_28860</name>
</gene>
<dbReference type="InterPro" id="IPR017593">
    <property type="entry name" value="Allantoinase"/>
</dbReference>
<evidence type="ECO:0000256" key="1">
    <source>
        <dbReference type="ARBA" id="ARBA00001947"/>
    </source>
</evidence>
<evidence type="ECO:0000256" key="4">
    <source>
        <dbReference type="ARBA" id="ARBA00022801"/>
    </source>
</evidence>
<keyword evidence="3" id="KW-0479">Metal-binding</keyword>
<organism evidence="7 8">
    <name type="scientific">Deinococcus ruber</name>
    <dbReference type="NCBI Taxonomy" id="1848197"/>
    <lineage>
        <taxon>Bacteria</taxon>
        <taxon>Thermotogati</taxon>
        <taxon>Deinococcota</taxon>
        <taxon>Deinococci</taxon>
        <taxon>Deinococcales</taxon>
        <taxon>Deinococcaceae</taxon>
        <taxon>Deinococcus</taxon>
    </lineage>
</organism>
<name>A0A918CBJ0_9DEIO</name>
<evidence type="ECO:0000256" key="3">
    <source>
        <dbReference type="ARBA" id="ARBA00022723"/>
    </source>
</evidence>
<dbReference type="InterPro" id="IPR011059">
    <property type="entry name" value="Metal-dep_hydrolase_composite"/>
</dbReference>
<dbReference type="PANTHER" id="PTHR43668:SF4">
    <property type="entry name" value="ALLANTOINASE"/>
    <property type="match status" value="1"/>
</dbReference>
<evidence type="ECO:0000313" key="8">
    <source>
        <dbReference type="Proteomes" id="UP000603865"/>
    </source>
</evidence>